<organism evidence="3 4">
    <name type="scientific">Senegalia massiliensis</name>
    <dbReference type="NCBI Taxonomy" id="1720316"/>
    <lineage>
        <taxon>Bacteria</taxon>
        <taxon>Bacillati</taxon>
        <taxon>Bacillota</taxon>
        <taxon>Clostridia</taxon>
        <taxon>Eubacteriales</taxon>
        <taxon>Clostridiaceae</taxon>
        <taxon>Senegalia</taxon>
    </lineage>
</organism>
<feature type="region of interest" description="Disordered" evidence="2">
    <location>
        <begin position="153"/>
        <end position="199"/>
    </location>
</feature>
<gene>
    <name evidence="3" type="ORF">D3Z33_15535</name>
</gene>
<evidence type="ECO:0000256" key="1">
    <source>
        <dbReference type="SAM" id="Coils"/>
    </source>
</evidence>
<dbReference type="InterPro" id="IPR009636">
    <property type="entry name" value="SCAF"/>
</dbReference>
<evidence type="ECO:0008006" key="5">
    <source>
        <dbReference type="Google" id="ProtNLM"/>
    </source>
</evidence>
<dbReference type="Pfam" id="PF06810">
    <property type="entry name" value="Phage_scaffold"/>
    <property type="match status" value="1"/>
</dbReference>
<dbReference type="OrthoDB" id="2365850at2"/>
<evidence type="ECO:0000313" key="4">
    <source>
        <dbReference type="Proteomes" id="UP000467132"/>
    </source>
</evidence>
<sequence>MEWLKKLIEKHTTDGTLNQEELIKEVNKEFPKHAVPKDTYNALSDNKKQLEKDISDRDKQLEELKKVDAEGLKEQIEKLQEENKTAKEKYESEMKDLNLTNAIKLKIAGKVHDEDLVAGLFDKEKLILQDDGSITGLDDQYKNISENKPFLLKETEPIGTGGSTGNGEKKKVPIDKTNYGSTLGKSVEKTNLDTSSYEI</sequence>
<evidence type="ECO:0000313" key="3">
    <source>
        <dbReference type="EMBL" id="NBI08272.1"/>
    </source>
</evidence>
<name>A0A845R4C9_9CLOT</name>
<feature type="coiled-coil region" evidence="1">
    <location>
        <begin position="40"/>
        <end position="96"/>
    </location>
</feature>
<comment type="caution">
    <text evidence="3">The sequence shown here is derived from an EMBL/GenBank/DDBJ whole genome shotgun (WGS) entry which is preliminary data.</text>
</comment>
<protein>
    <recommendedName>
        <fullName evidence="5">Phage minor structural protein GP20</fullName>
    </recommendedName>
</protein>
<accession>A0A845R4C9</accession>
<proteinExistence type="predicted"/>
<reference evidence="3 4" key="1">
    <citation type="submission" date="2018-08" db="EMBL/GenBank/DDBJ databases">
        <title>Murine metabolic-syndrome-specific gut microbial biobank.</title>
        <authorList>
            <person name="Liu C."/>
        </authorList>
    </citation>
    <scope>NUCLEOTIDE SEQUENCE [LARGE SCALE GENOMIC DNA]</scope>
    <source>
        <strain evidence="3 4">583</strain>
    </source>
</reference>
<dbReference type="Proteomes" id="UP000467132">
    <property type="component" value="Unassembled WGS sequence"/>
</dbReference>
<dbReference type="AlphaFoldDB" id="A0A845R4C9"/>
<keyword evidence="4" id="KW-1185">Reference proteome</keyword>
<evidence type="ECO:0000256" key="2">
    <source>
        <dbReference type="SAM" id="MobiDB-lite"/>
    </source>
</evidence>
<dbReference type="EMBL" id="QXXA01000026">
    <property type="protein sequence ID" value="NBI08272.1"/>
    <property type="molecule type" value="Genomic_DNA"/>
</dbReference>
<keyword evidence="1" id="KW-0175">Coiled coil</keyword>
<dbReference type="RefSeq" id="WP_160198736.1">
    <property type="nucleotide sequence ID" value="NZ_QXXA01000026.1"/>
</dbReference>